<organism evidence="1 2">
    <name type="scientific">Diaporthe vaccinii</name>
    <dbReference type="NCBI Taxonomy" id="105482"/>
    <lineage>
        <taxon>Eukaryota</taxon>
        <taxon>Fungi</taxon>
        <taxon>Dikarya</taxon>
        <taxon>Ascomycota</taxon>
        <taxon>Pezizomycotina</taxon>
        <taxon>Sordariomycetes</taxon>
        <taxon>Sordariomycetidae</taxon>
        <taxon>Diaporthales</taxon>
        <taxon>Diaporthaceae</taxon>
        <taxon>Diaporthe</taxon>
        <taxon>Diaporthe eres species complex</taxon>
    </lineage>
</organism>
<dbReference type="EMBL" id="JBAWTH010000019">
    <property type="protein sequence ID" value="KAL2287531.1"/>
    <property type="molecule type" value="Genomic_DNA"/>
</dbReference>
<dbReference type="Proteomes" id="UP001600888">
    <property type="component" value="Unassembled WGS sequence"/>
</dbReference>
<proteinExistence type="predicted"/>
<sequence length="73" mass="8182">MFAEDPRGKVHRLHLDRRSRDFLPCLMNKIPSTLFCLLSFPLPFISSALGSSANSILFIFGSNRTSAATQLRL</sequence>
<keyword evidence="2" id="KW-1185">Reference proteome</keyword>
<comment type="caution">
    <text evidence="1">The sequence shown here is derived from an EMBL/GenBank/DDBJ whole genome shotgun (WGS) entry which is preliminary data.</text>
</comment>
<evidence type="ECO:0000313" key="1">
    <source>
        <dbReference type="EMBL" id="KAL2287531.1"/>
    </source>
</evidence>
<name>A0ABR4EZ14_9PEZI</name>
<protein>
    <submittedName>
        <fullName evidence="1">Uncharacterized protein</fullName>
    </submittedName>
</protein>
<accession>A0ABR4EZ14</accession>
<evidence type="ECO:0000313" key="2">
    <source>
        <dbReference type="Proteomes" id="UP001600888"/>
    </source>
</evidence>
<reference evidence="1 2" key="1">
    <citation type="submission" date="2024-03" db="EMBL/GenBank/DDBJ databases">
        <title>A high-quality draft genome sequence of Diaporthe vaccinii, a causative agent of upright dieback and viscid rot disease in cranberry plants.</title>
        <authorList>
            <person name="Sarrasin M."/>
            <person name="Lang B.F."/>
            <person name="Burger G."/>
        </authorList>
    </citation>
    <scope>NUCLEOTIDE SEQUENCE [LARGE SCALE GENOMIC DNA]</scope>
    <source>
        <strain evidence="1 2">IS7</strain>
    </source>
</reference>
<gene>
    <name evidence="1" type="ORF">FJTKL_04968</name>
</gene>